<gene>
    <name evidence="2" type="ORF">EZS26_000928</name>
</gene>
<dbReference type="AlphaFoldDB" id="A0A5M8P2Z9"/>
<evidence type="ECO:0008006" key="4">
    <source>
        <dbReference type="Google" id="ProtNLM"/>
    </source>
</evidence>
<dbReference type="Gene3D" id="2.80.10.50">
    <property type="match status" value="1"/>
</dbReference>
<dbReference type="EMBL" id="SNRX01000005">
    <property type="protein sequence ID" value="KAA6302758.1"/>
    <property type="molecule type" value="Genomic_DNA"/>
</dbReference>
<dbReference type="InterPro" id="IPR035992">
    <property type="entry name" value="Ricin_B-like_lectins"/>
</dbReference>
<dbReference type="SUPFAM" id="SSF50370">
    <property type="entry name" value="Ricin B-like lectins"/>
    <property type="match status" value="1"/>
</dbReference>
<dbReference type="CDD" id="cd00161">
    <property type="entry name" value="beta-trefoil_Ricin-like"/>
    <property type="match status" value="1"/>
</dbReference>
<name>A0A5M8P2Z9_9BACT</name>
<organism evidence="2 3">
    <name type="scientific">Candidatus Ordinivivax streblomastigis</name>
    <dbReference type="NCBI Taxonomy" id="2540710"/>
    <lineage>
        <taxon>Bacteria</taxon>
        <taxon>Pseudomonadati</taxon>
        <taxon>Bacteroidota</taxon>
        <taxon>Bacteroidia</taxon>
        <taxon>Bacteroidales</taxon>
        <taxon>Candidatus Ordinivivax</taxon>
    </lineage>
</organism>
<sequence length="1243" mass="131942">MKNKLSFLSVCLSLIASIQVWAAQDLPISGGYYRIKNTNSNTYIGGTGTGNNSVIHVAPETSPDYQVFHVLRDAANGRTTFQRIQDGAFITHTATTNAYTGAYGNANGKNTQWFYIDNTSNADYCIIQKITNDAGARANGIGYDSNAPNSVLYFDKGTDKQNKWVFEPVIPKFIETLEAIITKATSYYNEDNIGADALQTAITDAELITNSNTATEINQATLTLKEAIKTYLVANATGTVPKDVTDYFVVNADVLNAYGWTGDTGNTSGQKFTAAPDYAYFDKYATNLSVQVYQDLSLPNGKYKLTAAVRSNGAGFSLYATGINEYSTSIPNTGAGVADNLGYGWLYVDVENILVVDNTLQIGVKGQNSGTNIWVGSDAFKLQYYGIDLTALTEALQNVLNTANTEKTKPMQTSVLTGLNDAIAIAQAAIATPTEAGLNSATTQLQNALVAAASSIAAYASLNNAISTASTLNVGDAGREAFQTAITAATTAYTAALLNESGIATTIQTLQAAERVYRIANATIASPADVTSLIINPSFESGNATGWTNTGLTIANGTAFAKTGTWFAEKWVATPANLANSTISQTLTGIPNGVYKLTVTATADKTAGTIGTGISIFAGTVSAEVNASSQYTVEAVVTDGTLTIGFKIENAATNWAACDNFRLSAYSIATSIGPKITIAETLLSSGKMQASIYTALETAITAAQALTGDSPEIAVNAAITALNNASIAAEASIAVYNTLLSAITAANTSKAGFTGYSGLADFESVISTVTGNYNDGAYDPAGVTAAIKTLANAETFCQLTNPAVPFDATFTIVNPSFEGGSTSTNPTRPESWTLAYTTLSDGGQVKLITGLNTTTGETSSQGTKIFNIWSNTITNLDLYQEINLPEGHYKLKADLRTETGRITNQHIYAKVGDNAATESAVLTLANVSTWNAAGSWITLSVAFEVPAGGATVRLGAASTGNGSANGWFQLDNFTLAKRQVDFVVASGNEIWNDSYNIIFTNDKGLTLDNPVIVDGVAKVEKTVETGKWYSVGFPFEIASVYGEGYNYPLTPSATGNDGDYWLRQYDGDSFEYANEIEKDKGYIVAFPTALNGKKITFISESKPILANKTEADLSTLVEDNFQPTANPSVTDLTLNTTDVYYQYNPSTNNFELNQSSSITIKPFEAIIALQENSLQSAPVRISLETNTPTGIIAFDVNDPVVAVRYFTLQGVETHSTATPGIYIVKTIHQSQREETTKIIISKK</sequence>
<feature type="chain" id="PRO_5024425570" description="T9SS C-terminal target domain-containing protein" evidence="1">
    <location>
        <begin position="23"/>
        <end position="1243"/>
    </location>
</feature>
<dbReference type="Gene3D" id="2.60.120.260">
    <property type="entry name" value="Galactose-binding domain-like"/>
    <property type="match status" value="3"/>
</dbReference>
<accession>A0A5M8P2Z9</accession>
<evidence type="ECO:0000256" key="1">
    <source>
        <dbReference type="SAM" id="SignalP"/>
    </source>
</evidence>
<dbReference type="Proteomes" id="UP000324575">
    <property type="component" value="Unassembled WGS sequence"/>
</dbReference>
<proteinExistence type="predicted"/>
<feature type="signal peptide" evidence="1">
    <location>
        <begin position="1"/>
        <end position="22"/>
    </location>
</feature>
<evidence type="ECO:0000313" key="2">
    <source>
        <dbReference type="EMBL" id="KAA6302758.1"/>
    </source>
</evidence>
<evidence type="ECO:0000313" key="3">
    <source>
        <dbReference type="Proteomes" id="UP000324575"/>
    </source>
</evidence>
<reference evidence="2 3" key="1">
    <citation type="submission" date="2019-03" db="EMBL/GenBank/DDBJ databases">
        <title>Single cell metagenomics reveals metabolic interactions within the superorganism composed of flagellate Streblomastix strix and complex community of Bacteroidetes bacteria on its surface.</title>
        <authorList>
            <person name="Treitli S.C."/>
            <person name="Kolisko M."/>
            <person name="Husnik F."/>
            <person name="Keeling P."/>
            <person name="Hampl V."/>
        </authorList>
    </citation>
    <scope>NUCLEOTIDE SEQUENCE [LARGE SCALE GENOMIC DNA]</scope>
    <source>
        <strain evidence="2">St1</strain>
    </source>
</reference>
<comment type="caution">
    <text evidence="2">The sequence shown here is derived from an EMBL/GenBank/DDBJ whole genome shotgun (WGS) entry which is preliminary data.</text>
</comment>
<protein>
    <recommendedName>
        <fullName evidence="4">T9SS C-terminal target domain-containing protein</fullName>
    </recommendedName>
</protein>
<keyword evidence="1" id="KW-0732">Signal</keyword>